<reference evidence="2 3" key="1">
    <citation type="submission" date="2023-04" db="EMBL/GenBank/DDBJ databases">
        <title>Genome of Basidiobolus ranarum AG-B5.</title>
        <authorList>
            <person name="Stajich J.E."/>
            <person name="Carter-House D."/>
            <person name="Gryganskyi A."/>
        </authorList>
    </citation>
    <scope>NUCLEOTIDE SEQUENCE [LARGE SCALE GENOMIC DNA]</scope>
    <source>
        <strain evidence="2 3">AG-B5</strain>
    </source>
</reference>
<organism evidence="2 3">
    <name type="scientific">Basidiobolus ranarum</name>
    <dbReference type="NCBI Taxonomy" id="34480"/>
    <lineage>
        <taxon>Eukaryota</taxon>
        <taxon>Fungi</taxon>
        <taxon>Fungi incertae sedis</taxon>
        <taxon>Zoopagomycota</taxon>
        <taxon>Entomophthoromycotina</taxon>
        <taxon>Basidiobolomycetes</taxon>
        <taxon>Basidiobolales</taxon>
        <taxon>Basidiobolaceae</taxon>
        <taxon>Basidiobolus</taxon>
    </lineage>
</organism>
<feature type="region of interest" description="Disordered" evidence="1">
    <location>
        <begin position="1"/>
        <end position="23"/>
    </location>
</feature>
<protein>
    <submittedName>
        <fullName evidence="2">Uncharacterized protein</fullName>
    </submittedName>
</protein>
<evidence type="ECO:0000313" key="2">
    <source>
        <dbReference type="EMBL" id="KAK9708096.1"/>
    </source>
</evidence>
<dbReference type="EMBL" id="JASJQH010007509">
    <property type="protein sequence ID" value="KAK9708096.1"/>
    <property type="molecule type" value="Genomic_DNA"/>
</dbReference>
<evidence type="ECO:0000313" key="3">
    <source>
        <dbReference type="Proteomes" id="UP001479436"/>
    </source>
</evidence>
<sequence length="331" mass="38104">MFKQPFDISKTSSSPIDLQNPDSEVDVGRTIRAMDEQYGTQFETWIRNENNIDCVVFYLRKFILEFEDTNPSAISRAVKWIVEGWSVHKSAELLIKLLYHWGIGHAKFVSLVSELSQNWRMPLVVDLVATLVIGETSSNASSFIHHFTQTWEPFMIIQLCRNVATRLRWNDRYCHQFLLRYASLTYPEGPTQREMLNQIQQQFETRSRMLHHFYNPSKVSSSCLPLSPVDFTMSVLEVMVRDHKVYLSNHLKSATLSGCKVHHPNNRIESPKHLKAYSHNNDLVKSQYEEVQEIPSNRPCPRSSSLLEKLNGPSPASPADGRNFGLHGVNE</sequence>
<feature type="region of interest" description="Disordered" evidence="1">
    <location>
        <begin position="292"/>
        <end position="331"/>
    </location>
</feature>
<dbReference type="Proteomes" id="UP001479436">
    <property type="component" value="Unassembled WGS sequence"/>
</dbReference>
<keyword evidence="3" id="KW-1185">Reference proteome</keyword>
<comment type="caution">
    <text evidence="2">The sequence shown here is derived from an EMBL/GenBank/DDBJ whole genome shotgun (WGS) entry which is preliminary data.</text>
</comment>
<proteinExistence type="predicted"/>
<accession>A0ABR2VWL2</accession>
<evidence type="ECO:0000256" key="1">
    <source>
        <dbReference type="SAM" id="MobiDB-lite"/>
    </source>
</evidence>
<gene>
    <name evidence="2" type="ORF">K7432_009829</name>
</gene>
<name>A0ABR2VWL2_9FUNG</name>
<feature type="compositionally biased region" description="Polar residues" evidence="1">
    <location>
        <begin position="9"/>
        <end position="22"/>
    </location>
</feature>